<keyword evidence="5 6" id="KW-0472">Membrane</keyword>
<feature type="transmembrane region" description="Helical" evidence="6">
    <location>
        <begin position="6"/>
        <end position="32"/>
    </location>
</feature>
<keyword evidence="3 6" id="KW-0812">Transmembrane</keyword>
<evidence type="ECO:0000256" key="5">
    <source>
        <dbReference type="ARBA" id="ARBA00023136"/>
    </source>
</evidence>
<dbReference type="Proteomes" id="UP001207116">
    <property type="component" value="Unassembled WGS sequence"/>
</dbReference>
<dbReference type="AlphaFoldDB" id="A0AAE3SP62"/>
<dbReference type="Pfam" id="PF13396">
    <property type="entry name" value="PLDc_N"/>
    <property type="match status" value="1"/>
</dbReference>
<evidence type="ECO:0000256" key="6">
    <source>
        <dbReference type="SAM" id="Phobius"/>
    </source>
</evidence>
<evidence type="ECO:0000256" key="4">
    <source>
        <dbReference type="ARBA" id="ARBA00022989"/>
    </source>
</evidence>
<evidence type="ECO:0000313" key="8">
    <source>
        <dbReference type="EMBL" id="MCX2720270.1"/>
    </source>
</evidence>
<reference evidence="8" key="1">
    <citation type="submission" date="2022-11" db="EMBL/GenBank/DDBJ databases">
        <title>The characterization of three novel Bacteroidetes species and genomic analysis of their roles in tidal elemental geochemical cycles.</title>
        <authorList>
            <person name="Ma K.-J."/>
        </authorList>
    </citation>
    <scope>NUCLEOTIDE SEQUENCE</scope>
    <source>
        <strain evidence="8">M415</strain>
    </source>
</reference>
<feature type="transmembrane region" description="Helical" evidence="6">
    <location>
        <begin position="44"/>
        <end position="64"/>
    </location>
</feature>
<keyword evidence="2" id="KW-1003">Cell membrane</keyword>
<proteinExistence type="predicted"/>
<dbReference type="RefSeq" id="WP_266014136.1">
    <property type="nucleotide sequence ID" value="NZ_JAPFQP010000004.1"/>
</dbReference>
<evidence type="ECO:0000313" key="9">
    <source>
        <dbReference type="Proteomes" id="UP001207116"/>
    </source>
</evidence>
<evidence type="ECO:0000256" key="3">
    <source>
        <dbReference type="ARBA" id="ARBA00022692"/>
    </source>
</evidence>
<evidence type="ECO:0000256" key="2">
    <source>
        <dbReference type="ARBA" id="ARBA00022475"/>
    </source>
</evidence>
<dbReference type="EMBL" id="JAPFQP010000004">
    <property type="protein sequence ID" value="MCX2720270.1"/>
    <property type="molecule type" value="Genomic_DNA"/>
</dbReference>
<name>A0AAE3SP62_9FLAO</name>
<evidence type="ECO:0000256" key="1">
    <source>
        <dbReference type="ARBA" id="ARBA00004651"/>
    </source>
</evidence>
<dbReference type="GO" id="GO:0005886">
    <property type="term" value="C:plasma membrane"/>
    <property type="evidence" value="ECO:0007669"/>
    <property type="project" value="UniProtKB-SubCell"/>
</dbReference>
<accession>A0AAE3SP62</accession>
<feature type="domain" description="Cardiolipin synthase N-terminal" evidence="7">
    <location>
        <begin position="24"/>
        <end position="66"/>
    </location>
</feature>
<keyword evidence="4 6" id="KW-1133">Transmembrane helix</keyword>
<sequence>MLLPLALSSAVIFFVLILALFALVLTLVALVDILGNKFEGNDKLIWVLVVIFLGIIGVFLYFAMGQKQKLPKP</sequence>
<keyword evidence="9" id="KW-1185">Reference proteome</keyword>
<evidence type="ECO:0000259" key="7">
    <source>
        <dbReference type="Pfam" id="PF13396"/>
    </source>
</evidence>
<gene>
    <name evidence="8" type="ORF">OO016_11710</name>
</gene>
<organism evidence="8 9">
    <name type="scientific">Lentiprolixibacter aurantiacus</name>
    <dbReference type="NCBI Taxonomy" id="2993939"/>
    <lineage>
        <taxon>Bacteria</taxon>
        <taxon>Pseudomonadati</taxon>
        <taxon>Bacteroidota</taxon>
        <taxon>Flavobacteriia</taxon>
        <taxon>Flavobacteriales</taxon>
        <taxon>Flavobacteriaceae</taxon>
        <taxon>Lentiprolixibacter</taxon>
    </lineage>
</organism>
<comment type="subcellular location">
    <subcellularLocation>
        <location evidence="1">Cell membrane</location>
        <topology evidence="1">Multi-pass membrane protein</topology>
    </subcellularLocation>
</comment>
<dbReference type="InterPro" id="IPR027379">
    <property type="entry name" value="CLS_N"/>
</dbReference>
<comment type="caution">
    <text evidence="8">The sequence shown here is derived from an EMBL/GenBank/DDBJ whole genome shotgun (WGS) entry which is preliminary data.</text>
</comment>
<protein>
    <submittedName>
        <fullName evidence="8">PLDc N-terminal domain-containing protein</fullName>
    </submittedName>
</protein>